<keyword evidence="4 6" id="KW-1133">Transmembrane helix</keyword>
<dbReference type="PANTHER" id="PTHR35007">
    <property type="entry name" value="INTEGRAL MEMBRANE PROTEIN-RELATED"/>
    <property type="match status" value="1"/>
</dbReference>
<evidence type="ECO:0000313" key="9">
    <source>
        <dbReference type="Proteomes" id="UP001321766"/>
    </source>
</evidence>
<evidence type="ECO:0000313" key="8">
    <source>
        <dbReference type="EMBL" id="BDR53779.1"/>
    </source>
</evidence>
<feature type="domain" description="Type II secretion system protein GspF" evidence="7">
    <location>
        <begin position="43"/>
        <end position="169"/>
    </location>
</feature>
<dbReference type="PANTHER" id="PTHR35007:SF3">
    <property type="entry name" value="POSSIBLE CONSERVED ALANINE RICH MEMBRANE PROTEIN"/>
    <property type="match status" value="1"/>
</dbReference>
<evidence type="ECO:0000256" key="1">
    <source>
        <dbReference type="ARBA" id="ARBA00004651"/>
    </source>
</evidence>
<organism evidence="8 9">
    <name type="scientific">Bombiscardovia nodaiensis</name>
    <dbReference type="NCBI Taxonomy" id="2932181"/>
    <lineage>
        <taxon>Bacteria</taxon>
        <taxon>Bacillati</taxon>
        <taxon>Actinomycetota</taxon>
        <taxon>Actinomycetes</taxon>
        <taxon>Bifidobacteriales</taxon>
        <taxon>Bifidobacteriaceae</taxon>
        <taxon>Bombiscardovia</taxon>
    </lineage>
</organism>
<evidence type="ECO:0000256" key="5">
    <source>
        <dbReference type="ARBA" id="ARBA00023136"/>
    </source>
</evidence>
<dbReference type="Proteomes" id="UP001321766">
    <property type="component" value="Chromosome"/>
</dbReference>
<dbReference type="Pfam" id="PF00482">
    <property type="entry name" value="T2SSF"/>
    <property type="match status" value="1"/>
</dbReference>
<reference evidence="8 9" key="1">
    <citation type="journal article" date="2023" name="Microbiol. Spectr.">
        <title>Symbiosis of Carpenter Bees with Uncharacterized Lactic Acid Bacteria Showing NAD Auxotrophy.</title>
        <authorList>
            <person name="Kawasaki S."/>
            <person name="Ozawa K."/>
            <person name="Mori T."/>
            <person name="Yamamoto A."/>
            <person name="Ito M."/>
            <person name="Ohkuma M."/>
            <person name="Sakamoto M."/>
            <person name="Matsutani M."/>
        </authorList>
    </citation>
    <scope>NUCLEOTIDE SEQUENCE [LARGE SCALE GENOMIC DNA]</scope>
    <source>
        <strain evidence="8 9">Kim37-2</strain>
    </source>
</reference>
<name>A0ABN6SCD7_9BIFI</name>
<accession>A0ABN6SCD7</accession>
<keyword evidence="3 6" id="KW-0812">Transmembrane</keyword>
<evidence type="ECO:0000256" key="2">
    <source>
        <dbReference type="ARBA" id="ARBA00022475"/>
    </source>
</evidence>
<dbReference type="InterPro" id="IPR018076">
    <property type="entry name" value="T2SS_GspF_dom"/>
</dbReference>
<evidence type="ECO:0000259" key="7">
    <source>
        <dbReference type="Pfam" id="PF00482"/>
    </source>
</evidence>
<sequence>MMQLITALLVACAVYAGSSASRRAMRELKPAAYAGDLPLTLLLEMVAVCVRQGASIPYALDRIGTVCQSELGVSLREVARLLNGGNDWYRAWSQACSHERYGSNLSAVRDCLEPSWRHGVSPLGRIETTIEQVDQAQQRELDQAAAGLTVKILLPTGLCILPAFILIGVLPCIAAFAGGLAF</sequence>
<feature type="transmembrane region" description="Helical" evidence="6">
    <location>
        <begin position="160"/>
        <end position="181"/>
    </location>
</feature>
<dbReference type="EMBL" id="AP026798">
    <property type="protein sequence ID" value="BDR53779.1"/>
    <property type="molecule type" value="Genomic_DNA"/>
</dbReference>
<keyword evidence="9" id="KW-1185">Reference proteome</keyword>
<evidence type="ECO:0000256" key="6">
    <source>
        <dbReference type="SAM" id="Phobius"/>
    </source>
</evidence>
<evidence type="ECO:0000256" key="4">
    <source>
        <dbReference type="ARBA" id="ARBA00022989"/>
    </source>
</evidence>
<keyword evidence="5 6" id="KW-0472">Membrane</keyword>
<keyword evidence="2" id="KW-1003">Cell membrane</keyword>
<protein>
    <submittedName>
        <fullName evidence="8">Membrane protein</fullName>
    </submittedName>
</protein>
<comment type="subcellular location">
    <subcellularLocation>
        <location evidence="1">Cell membrane</location>
        <topology evidence="1">Multi-pass membrane protein</topology>
    </subcellularLocation>
</comment>
<proteinExistence type="predicted"/>
<evidence type="ECO:0000256" key="3">
    <source>
        <dbReference type="ARBA" id="ARBA00022692"/>
    </source>
</evidence>
<gene>
    <name evidence="8" type="ORF">KIM372_16860</name>
</gene>